<feature type="region of interest" description="Disordered" evidence="1">
    <location>
        <begin position="1"/>
        <end position="20"/>
    </location>
</feature>
<feature type="region of interest" description="Disordered" evidence="1">
    <location>
        <begin position="54"/>
        <end position="87"/>
    </location>
</feature>
<gene>
    <name evidence="2" type="ORF">E9232_003377</name>
</gene>
<organism evidence="2 3">
    <name type="scientific">Inquilinus ginsengisoli</name>
    <dbReference type="NCBI Taxonomy" id="363840"/>
    <lineage>
        <taxon>Bacteria</taxon>
        <taxon>Pseudomonadati</taxon>
        <taxon>Pseudomonadota</taxon>
        <taxon>Alphaproteobacteria</taxon>
        <taxon>Rhodospirillales</taxon>
        <taxon>Rhodospirillaceae</taxon>
        <taxon>Inquilinus</taxon>
    </lineage>
</organism>
<evidence type="ECO:0000313" key="3">
    <source>
        <dbReference type="Proteomes" id="UP001262410"/>
    </source>
</evidence>
<sequence>MPDIPAIAGATTPEAPAAERVAEPVALTEAQIAEIRALVAKADELVSAASSANTNLAAPRPGAPGATGACASASALSPPTAAGWFSA</sequence>
<evidence type="ECO:0000256" key="1">
    <source>
        <dbReference type="SAM" id="MobiDB-lite"/>
    </source>
</evidence>
<keyword evidence="3" id="KW-1185">Reference proteome</keyword>
<dbReference type="EMBL" id="JAVDPW010000005">
    <property type="protein sequence ID" value="MDR6290851.1"/>
    <property type="molecule type" value="Genomic_DNA"/>
</dbReference>
<protein>
    <submittedName>
        <fullName evidence="2">Uncharacterized protein</fullName>
    </submittedName>
</protein>
<reference evidence="2 3" key="1">
    <citation type="submission" date="2023-07" db="EMBL/GenBank/DDBJ databases">
        <title>Sorghum-associated microbial communities from plants grown in Nebraska, USA.</title>
        <authorList>
            <person name="Schachtman D."/>
        </authorList>
    </citation>
    <scope>NUCLEOTIDE SEQUENCE [LARGE SCALE GENOMIC DNA]</scope>
    <source>
        <strain evidence="2 3">584</strain>
    </source>
</reference>
<comment type="caution">
    <text evidence="2">The sequence shown here is derived from an EMBL/GenBank/DDBJ whole genome shotgun (WGS) entry which is preliminary data.</text>
</comment>
<proteinExistence type="predicted"/>
<accession>A0ABU1JQF9</accession>
<dbReference type="RefSeq" id="WP_309795608.1">
    <property type="nucleotide sequence ID" value="NZ_JAVDPW010000005.1"/>
</dbReference>
<evidence type="ECO:0000313" key="2">
    <source>
        <dbReference type="EMBL" id="MDR6290851.1"/>
    </source>
</evidence>
<dbReference type="Proteomes" id="UP001262410">
    <property type="component" value="Unassembled WGS sequence"/>
</dbReference>
<name>A0ABU1JQF9_9PROT</name>